<evidence type="ECO:0000256" key="5">
    <source>
        <dbReference type="ARBA" id="ARBA00015611"/>
    </source>
</evidence>
<organism evidence="14 15">
    <name type="scientific">Flavobacterium faecale</name>
    <dbReference type="NCBI Taxonomy" id="1355330"/>
    <lineage>
        <taxon>Bacteria</taxon>
        <taxon>Pseudomonadati</taxon>
        <taxon>Bacteroidota</taxon>
        <taxon>Flavobacteriia</taxon>
        <taxon>Flavobacteriales</taxon>
        <taxon>Flavobacteriaceae</taxon>
        <taxon>Flavobacterium</taxon>
    </lineage>
</organism>
<dbReference type="KEGG" id="ffa:FFWV33_13860"/>
<dbReference type="InterPro" id="IPR045357">
    <property type="entry name" value="Aminopeptidase_N-like_N"/>
</dbReference>
<dbReference type="Pfam" id="PF17900">
    <property type="entry name" value="Peptidase_M1_N"/>
    <property type="match status" value="1"/>
</dbReference>
<dbReference type="RefSeq" id="WP_108741462.1">
    <property type="nucleotide sequence ID" value="NZ_CP020918.1"/>
</dbReference>
<dbReference type="SUPFAM" id="SSF55486">
    <property type="entry name" value="Metalloproteases ('zincins'), catalytic domain"/>
    <property type="match status" value="1"/>
</dbReference>
<dbReference type="InterPro" id="IPR014782">
    <property type="entry name" value="Peptidase_M1_dom"/>
</dbReference>
<keyword evidence="15" id="KW-1185">Reference proteome</keyword>
<evidence type="ECO:0000256" key="6">
    <source>
        <dbReference type="ARBA" id="ARBA00022438"/>
    </source>
</evidence>
<comment type="catalytic activity">
    <reaction evidence="1">
        <text>Release of an N-terminal amino acid, Xaa-|-Yaa- from a peptide, amide or arylamide. Xaa is preferably Ala, but may be most amino acids including Pro (slow action). When a terminal hydrophobic residue is followed by a prolyl residue, the two may be released as an intact Xaa-Pro dipeptide.</text>
        <dbReference type="EC" id="3.4.11.2"/>
    </reaction>
</comment>
<keyword evidence="6 14" id="KW-0031">Aminopeptidase</keyword>
<dbReference type="InterPro" id="IPR050344">
    <property type="entry name" value="Peptidase_M1_aminopeptidases"/>
</dbReference>
<dbReference type="GO" id="GO:0016020">
    <property type="term" value="C:membrane"/>
    <property type="evidence" value="ECO:0007669"/>
    <property type="project" value="TreeGrafter"/>
</dbReference>
<dbReference type="Gene3D" id="2.60.40.1730">
    <property type="entry name" value="tricorn interacting facor f3 domain"/>
    <property type="match status" value="1"/>
</dbReference>
<proteinExistence type="inferred from homology"/>
<evidence type="ECO:0000256" key="3">
    <source>
        <dbReference type="ARBA" id="ARBA00010136"/>
    </source>
</evidence>
<reference evidence="14 15" key="1">
    <citation type="submission" date="2017-04" db="EMBL/GenBank/DDBJ databases">
        <title>Compelte genome sequence of WV33.</title>
        <authorList>
            <person name="Lee P.C."/>
        </authorList>
    </citation>
    <scope>NUCLEOTIDE SEQUENCE [LARGE SCALE GENOMIC DNA]</scope>
    <source>
        <strain evidence="14 15">WV33</strain>
    </source>
</reference>
<dbReference type="AlphaFoldDB" id="A0A2S1LFK3"/>
<dbReference type="GO" id="GO:0070006">
    <property type="term" value="F:metalloaminopeptidase activity"/>
    <property type="evidence" value="ECO:0007669"/>
    <property type="project" value="TreeGrafter"/>
</dbReference>
<keyword evidence="9" id="KW-0378">Hydrolase</keyword>
<dbReference type="GO" id="GO:0016285">
    <property type="term" value="F:alanyl aminopeptidase activity"/>
    <property type="evidence" value="ECO:0007669"/>
    <property type="project" value="UniProtKB-EC"/>
</dbReference>
<name>A0A2S1LFK3_9FLAO</name>
<dbReference type="GO" id="GO:0043171">
    <property type="term" value="P:peptide catabolic process"/>
    <property type="evidence" value="ECO:0007669"/>
    <property type="project" value="TreeGrafter"/>
</dbReference>
<gene>
    <name evidence="14" type="ORF">FFWV33_13860</name>
</gene>
<feature type="domain" description="Peptidase M1 membrane alanine aminopeptidase" evidence="12">
    <location>
        <begin position="233"/>
        <end position="428"/>
    </location>
</feature>
<dbReference type="PANTHER" id="PTHR11533:SF174">
    <property type="entry name" value="PUROMYCIN-SENSITIVE AMINOPEPTIDASE-RELATED"/>
    <property type="match status" value="1"/>
</dbReference>
<protein>
    <recommendedName>
        <fullName evidence="5">Aminopeptidase N</fullName>
        <ecNumber evidence="4">3.4.11.2</ecNumber>
    </recommendedName>
</protein>
<dbReference type="GO" id="GO:0006508">
    <property type="term" value="P:proteolysis"/>
    <property type="evidence" value="ECO:0007669"/>
    <property type="project" value="UniProtKB-KW"/>
</dbReference>
<evidence type="ECO:0000256" key="1">
    <source>
        <dbReference type="ARBA" id="ARBA00000098"/>
    </source>
</evidence>
<dbReference type="PANTHER" id="PTHR11533">
    <property type="entry name" value="PROTEASE M1 ZINC METALLOPROTEASE"/>
    <property type="match status" value="1"/>
</dbReference>
<evidence type="ECO:0000313" key="15">
    <source>
        <dbReference type="Proteomes" id="UP000244527"/>
    </source>
</evidence>
<dbReference type="GO" id="GO:0042277">
    <property type="term" value="F:peptide binding"/>
    <property type="evidence" value="ECO:0007669"/>
    <property type="project" value="TreeGrafter"/>
</dbReference>
<dbReference type="Proteomes" id="UP000244527">
    <property type="component" value="Chromosome"/>
</dbReference>
<evidence type="ECO:0000256" key="9">
    <source>
        <dbReference type="ARBA" id="ARBA00022801"/>
    </source>
</evidence>
<evidence type="ECO:0000313" key="14">
    <source>
        <dbReference type="EMBL" id="AWG22535.1"/>
    </source>
</evidence>
<evidence type="ECO:0000256" key="4">
    <source>
        <dbReference type="ARBA" id="ARBA00012564"/>
    </source>
</evidence>
<comment type="cofactor">
    <cofactor evidence="2">
        <name>Zn(2+)</name>
        <dbReference type="ChEBI" id="CHEBI:29105"/>
    </cofactor>
</comment>
<dbReference type="InterPro" id="IPR027268">
    <property type="entry name" value="Peptidase_M4/M1_CTD_sf"/>
</dbReference>
<dbReference type="PRINTS" id="PR00756">
    <property type="entry name" value="ALADIPTASE"/>
</dbReference>
<dbReference type="Gene3D" id="1.10.390.10">
    <property type="entry name" value="Neutral Protease Domain 2"/>
    <property type="match status" value="1"/>
</dbReference>
<dbReference type="EC" id="3.4.11.2" evidence="4"/>
<keyword evidence="7" id="KW-0645">Protease</keyword>
<feature type="domain" description="Aminopeptidase N-like N-terminal" evidence="13">
    <location>
        <begin position="28"/>
        <end position="193"/>
    </location>
</feature>
<dbReference type="OrthoDB" id="100605at2"/>
<dbReference type="GO" id="GO:0008270">
    <property type="term" value="F:zinc ion binding"/>
    <property type="evidence" value="ECO:0007669"/>
    <property type="project" value="InterPro"/>
</dbReference>
<dbReference type="GO" id="GO:0005737">
    <property type="term" value="C:cytoplasm"/>
    <property type="evidence" value="ECO:0007669"/>
    <property type="project" value="TreeGrafter"/>
</dbReference>
<sequence length="693" mass="80758">MKYLLLFVSCFALGQQIQNVDFVRCTAKLQLNTVEKSVYGQVQYDFKVLQPTDTIKLDAQKTVFSQVAINGKSLPFIQTDKELKIIGPFRKGKYKLTFDYKAYPKQTLYFVGDFQAGTASQIPSQIWTQGQGRYTSNWFPSFDDVNEKVIFNLEIAFENGYEVASNGILKSKKVSGQETIWRYEMKKPMSSYLLMLGIGKYDIYHGKSASGIPLEHYLEKPDASTYETTYRDSKEIFDFLEHKIGLKYPWKVYRQIPVRDFLYAGMENTSSTIFSSRYVVDSIGFADRSYTNVNAHELAHQWFGDLVTATSGKHHWLQEGFATYYALLAERKLYGDDYFYGKMYEMAQQIKYASRTDTIPILNEKASSLSFYQKGAWALFVLKEEMGSANFEKAVKRYLKKYKYKTVDTQDFFNEVRKVSKYDLVNYSKVWLEDYKFNTQQANELLLKNPMMQLLFSVESKKNEPLSSKQEFFKNILASNASIVVKKAILNQLKNEKWDDKKALLSVALESDDIEIRQQIAASTSKIPLDYQEQFETLLDDKSYQTQEIALLQLWRNFPEKRFDYLNKSQKWIGFNDYNLRTLWLSLALSTAGYSEDKAPLIEELIQYASPQYEAITRQNALEKLIGFKIINDQVLLYLVKSTTHHMWQFVKYGRDTIRKMLKEPGMKASFEQILPNLNEAERFQLQRLLDEL</sequence>
<dbReference type="InterPro" id="IPR042097">
    <property type="entry name" value="Aminopeptidase_N-like_N_sf"/>
</dbReference>
<dbReference type="GO" id="GO:0005615">
    <property type="term" value="C:extracellular space"/>
    <property type="evidence" value="ECO:0007669"/>
    <property type="project" value="TreeGrafter"/>
</dbReference>
<evidence type="ECO:0000256" key="8">
    <source>
        <dbReference type="ARBA" id="ARBA00022723"/>
    </source>
</evidence>
<keyword evidence="11" id="KW-0482">Metalloprotease</keyword>
<evidence type="ECO:0000256" key="11">
    <source>
        <dbReference type="ARBA" id="ARBA00023049"/>
    </source>
</evidence>
<dbReference type="Pfam" id="PF01433">
    <property type="entry name" value="Peptidase_M1"/>
    <property type="match status" value="1"/>
</dbReference>
<dbReference type="InterPro" id="IPR001930">
    <property type="entry name" value="Peptidase_M1"/>
</dbReference>
<dbReference type="SUPFAM" id="SSF63737">
    <property type="entry name" value="Leukotriene A4 hydrolase N-terminal domain"/>
    <property type="match status" value="1"/>
</dbReference>
<evidence type="ECO:0000256" key="2">
    <source>
        <dbReference type="ARBA" id="ARBA00001947"/>
    </source>
</evidence>
<evidence type="ECO:0000256" key="10">
    <source>
        <dbReference type="ARBA" id="ARBA00022833"/>
    </source>
</evidence>
<evidence type="ECO:0000259" key="13">
    <source>
        <dbReference type="Pfam" id="PF17900"/>
    </source>
</evidence>
<keyword evidence="10" id="KW-0862">Zinc</keyword>
<accession>A0A2S1LFK3</accession>
<dbReference type="EMBL" id="CP020918">
    <property type="protein sequence ID" value="AWG22535.1"/>
    <property type="molecule type" value="Genomic_DNA"/>
</dbReference>
<comment type="similarity">
    <text evidence="3">Belongs to the peptidase M1 family.</text>
</comment>
<keyword evidence="8" id="KW-0479">Metal-binding</keyword>
<dbReference type="CDD" id="cd09603">
    <property type="entry name" value="M1_APN_like"/>
    <property type="match status" value="1"/>
</dbReference>
<evidence type="ECO:0000259" key="12">
    <source>
        <dbReference type="Pfam" id="PF01433"/>
    </source>
</evidence>
<evidence type="ECO:0000256" key="7">
    <source>
        <dbReference type="ARBA" id="ARBA00022670"/>
    </source>
</evidence>